<protein>
    <recommendedName>
        <fullName evidence="1">Heterokaryon incompatibility domain-containing protein</fullName>
    </recommendedName>
</protein>
<dbReference type="PANTHER" id="PTHR24148">
    <property type="entry name" value="ANKYRIN REPEAT DOMAIN-CONTAINING PROTEIN 39 HOMOLOG-RELATED"/>
    <property type="match status" value="1"/>
</dbReference>
<organism evidence="2 3">
    <name type="scientific">Trichoderma gamsii</name>
    <dbReference type="NCBI Taxonomy" id="398673"/>
    <lineage>
        <taxon>Eukaryota</taxon>
        <taxon>Fungi</taxon>
        <taxon>Dikarya</taxon>
        <taxon>Ascomycota</taxon>
        <taxon>Pezizomycotina</taxon>
        <taxon>Sordariomycetes</taxon>
        <taxon>Hypocreomycetidae</taxon>
        <taxon>Hypocreales</taxon>
        <taxon>Hypocreaceae</taxon>
        <taxon>Trichoderma</taxon>
    </lineage>
</organism>
<feature type="domain" description="Heterokaryon incompatibility" evidence="1">
    <location>
        <begin position="335"/>
        <end position="491"/>
    </location>
</feature>
<dbReference type="InterPro" id="IPR052895">
    <property type="entry name" value="HetReg/Transcr_Mod"/>
</dbReference>
<dbReference type="PANTHER" id="PTHR24148:SF64">
    <property type="entry name" value="HETEROKARYON INCOMPATIBILITY DOMAIN-CONTAINING PROTEIN"/>
    <property type="match status" value="1"/>
</dbReference>
<dbReference type="EMBL" id="JPDN02000040">
    <property type="protein sequence ID" value="PON22188.1"/>
    <property type="molecule type" value="Genomic_DNA"/>
</dbReference>
<evidence type="ECO:0000313" key="3">
    <source>
        <dbReference type="Proteomes" id="UP000054821"/>
    </source>
</evidence>
<comment type="caution">
    <text evidence="2">The sequence shown here is derived from an EMBL/GenBank/DDBJ whole genome shotgun (WGS) entry which is preliminary data.</text>
</comment>
<sequence length="828" mass="94795">MESLDFTDPMAVEAELRKTIEFLKGSGFSMALSAEFQFSPDYDQVWNSEWAKYDKLEKARKDCGIERLEWQNELDEYRDSAQTERRETSSDDSIDSRSKNSLISYLFAFSMEQYGEAPTINRLQGWKTAISSWRLFREKYNSDDKSFRLYLSDAQRASYFLLDDWWHSRYCSTGDMASFKNSLDELFSITSTSPPTSTSFPYTWKYNSLYHKLCLELFMREFHPMEWEPFNPHSFLAGLMSSRKKATKEAISMRFAYFALQEKLEPSHSGSFPVYPRYARDKQLWRENEYFNEPAKDGIAREIWKLVDQNSPDPRYLWDVKAKKTIRVDQHHPEYVCISHTWGRWTVKPPSHISIPGVPWKVLENTLYDIQDLPNMLLKLNHDFIWLDLFCLPQDDSPEHRAEVANQTAIFHRAKKCIAWLNDVETWDGTKAAIDYLGMKYLRTSATDPELAVSDKRLKSSIATAADKHLELMKASDEPSTWFSSLWTLQEAALCPDLQLCTRSMELLLDNTGTPISLSTLMAILSLLRAPNRSKMAEFPSDPPFDIVPECVSKLFLLGKMTKLEWLLEHLTPMDIMVTSNTRTCKRSRAVAIMNALGVLDWYKTDPEGGKLGTGGKEENLVLDTFPIEFVREAARKYGAVFYTAVKSVNSYRVKTHEGLWGFPDVHIGSMMPFSETHGWYTSVMNAVTVPTIQKKDHEAVASWHINENGSVRIRSAGIVSCSSNSANKPPIKSFVATMEGRERLTIVQNKTAHNDLHASLRELAGDTMVFYAVVLQEDYGKKSGILLQAPRTRIPKPGKRWLIKAGFFNTLESSSPTPSTAVNWCVA</sequence>
<dbReference type="RefSeq" id="XP_018659875.1">
    <property type="nucleotide sequence ID" value="XM_018806985.1"/>
</dbReference>
<dbReference type="GeneID" id="29987068"/>
<reference evidence="2 3" key="1">
    <citation type="journal article" date="2016" name="Genome Announc.">
        <title>Draft Whole-Genome Sequence of Trichoderma gamsii T6085, a Promising Biocontrol Agent of Fusarium Head Blight on Wheat.</title>
        <authorList>
            <person name="Baroncelli R."/>
            <person name="Zapparata A."/>
            <person name="Piaggeschi G."/>
            <person name="Sarrocco S."/>
            <person name="Vannacci G."/>
        </authorList>
    </citation>
    <scope>NUCLEOTIDE SEQUENCE [LARGE SCALE GENOMIC DNA]</scope>
    <source>
        <strain evidence="2 3">T6085</strain>
    </source>
</reference>
<proteinExistence type="predicted"/>
<dbReference type="STRING" id="398673.A0A2P4ZD20"/>
<evidence type="ECO:0000259" key="1">
    <source>
        <dbReference type="Pfam" id="PF06985"/>
    </source>
</evidence>
<dbReference type="Proteomes" id="UP000054821">
    <property type="component" value="Unassembled WGS sequence"/>
</dbReference>
<gene>
    <name evidence="2" type="ORF">TGAM01_v208869</name>
</gene>
<dbReference type="AlphaFoldDB" id="A0A2P4ZD20"/>
<keyword evidence="3" id="KW-1185">Reference proteome</keyword>
<name>A0A2P4ZD20_9HYPO</name>
<accession>A0A2P4ZD20</accession>
<dbReference type="Pfam" id="PF06985">
    <property type="entry name" value="HET"/>
    <property type="match status" value="1"/>
</dbReference>
<evidence type="ECO:0000313" key="2">
    <source>
        <dbReference type="EMBL" id="PON22188.1"/>
    </source>
</evidence>
<dbReference type="InterPro" id="IPR010730">
    <property type="entry name" value="HET"/>
</dbReference>